<accession>A0ABT4IR08</accession>
<reference evidence="2" key="1">
    <citation type="submission" date="2022-12" db="EMBL/GenBank/DDBJ databases">
        <title>Isolation and characterisation of novel Methanocorpusculum spp. from native Australian herbivores indicates the genus is ancestrally host-associated.</title>
        <authorList>
            <person name="Volmer J.G."/>
            <person name="Soo R.M."/>
            <person name="Evans P.N."/>
            <person name="Hoedt E.C."/>
            <person name="Astorga Alsina A.L."/>
            <person name="Woodcroft B.J."/>
            <person name="Tyson G.W."/>
            <person name="Hugenholtz P."/>
            <person name="Morrison M."/>
        </authorList>
    </citation>
    <scope>NUCLEOTIDE SEQUENCE</scope>
    <source>
        <strain evidence="2">CW153</strain>
    </source>
</reference>
<dbReference type="Proteomes" id="UP001141336">
    <property type="component" value="Unassembled WGS sequence"/>
</dbReference>
<evidence type="ECO:0000313" key="3">
    <source>
        <dbReference type="Proteomes" id="UP001141336"/>
    </source>
</evidence>
<keyword evidence="1" id="KW-0472">Membrane</keyword>
<keyword evidence="1" id="KW-1133">Transmembrane helix</keyword>
<keyword evidence="1" id="KW-0812">Transmembrane</keyword>
<dbReference type="EMBL" id="JAPTGC010000031">
    <property type="protein sequence ID" value="MCZ0863535.1"/>
    <property type="molecule type" value="Genomic_DNA"/>
</dbReference>
<evidence type="ECO:0000313" key="2">
    <source>
        <dbReference type="EMBL" id="MCZ0863535.1"/>
    </source>
</evidence>
<organism evidence="2 3">
    <name type="scientific">Methanocorpusculum vombati</name>
    <dbReference type="NCBI Taxonomy" id="3002864"/>
    <lineage>
        <taxon>Archaea</taxon>
        <taxon>Methanobacteriati</taxon>
        <taxon>Methanobacteriota</taxon>
        <taxon>Stenosarchaea group</taxon>
        <taxon>Methanomicrobia</taxon>
        <taxon>Methanomicrobiales</taxon>
        <taxon>Methanocorpusculaceae</taxon>
        <taxon>Methanocorpusculum</taxon>
    </lineage>
</organism>
<proteinExistence type="predicted"/>
<evidence type="ECO:0000256" key="1">
    <source>
        <dbReference type="SAM" id="Phobius"/>
    </source>
</evidence>
<keyword evidence="3" id="KW-1185">Reference proteome</keyword>
<feature type="transmembrane region" description="Helical" evidence="1">
    <location>
        <begin position="13"/>
        <end position="35"/>
    </location>
</feature>
<comment type="caution">
    <text evidence="2">The sequence shown here is derived from an EMBL/GenBank/DDBJ whole genome shotgun (WGS) entry which is preliminary data.</text>
</comment>
<protein>
    <recommendedName>
        <fullName evidence="4">Archaeal Type IV pilin N-terminal domain-containing protein</fullName>
    </recommendedName>
</protein>
<sequence length="212" mass="23010">MNVSNRDSGVSEVISFVMILAILIIAFSLWALYAVPAGGEQMEEIHTVSIQMQFAEFKSGVENVWIANSTGVMRESVFRLGPDAADSGMEILSFPLTRAAGTLSVATNISIVATTKGDTKYYYPEVTYRGVNAYTDDVFLRYHGGNNTVTAFGPAGNLLYRLPGSDQFRVVVKEGTKSEVSGSGRAVIEYRLVDVIAGAGNVYYCVFEMGVR</sequence>
<evidence type="ECO:0008006" key="4">
    <source>
        <dbReference type="Google" id="ProtNLM"/>
    </source>
</evidence>
<name>A0ABT4IR08_9EURY</name>
<dbReference type="RefSeq" id="WP_268923801.1">
    <property type="nucleotide sequence ID" value="NZ_JAPTGC010000031.1"/>
</dbReference>
<gene>
    <name evidence="2" type="ORF">O0S09_09815</name>
</gene>